<evidence type="ECO:0000256" key="8">
    <source>
        <dbReference type="ARBA" id="ARBA00022714"/>
    </source>
</evidence>
<comment type="cofactor">
    <cofactor evidence="1">
        <name>FMN</name>
        <dbReference type="ChEBI" id="CHEBI:58210"/>
    </cofactor>
</comment>
<evidence type="ECO:0000256" key="12">
    <source>
        <dbReference type="ARBA" id="ARBA00023014"/>
    </source>
</evidence>
<dbReference type="InterPro" id="IPR011538">
    <property type="entry name" value="Nuo51_FMN-bd"/>
</dbReference>
<feature type="compositionally biased region" description="Basic and acidic residues" evidence="16">
    <location>
        <begin position="635"/>
        <end position="644"/>
    </location>
</feature>
<comment type="caution">
    <text evidence="18">The sequence shown here is derived from an EMBL/GenBank/DDBJ whole genome shotgun (WGS) entry which is preliminary data.</text>
</comment>
<dbReference type="InterPro" id="IPR036249">
    <property type="entry name" value="Thioredoxin-like_sf"/>
</dbReference>
<dbReference type="GO" id="GO:0008137">
    <property type="term" value="F:NADH dehydrogenase (ubiquinone) activity"/>
    <property type="evidence" value="ECO:0007669"/>
    <property type="project" value="InterPro"/>
</dbReference>
<dbReference type="AlphaFoldDB" id="B4CV14"/>
<dbReference type="SMART" id="SM00928">
    <property type="entry name" value="NADH_4Fe-4S"/>
    <property type="match status" value="1"/>
</dbReference>
<dbReference type="CDD" id="cd03064">
    <property type="entry name" value="TRX_Fd_NuoE"/>
    <property type="match status" value="1"/>
</dbReference>
<dbReference type="SUPFAM" id="SSF52833">
    <property type="entry name" value="Thioredoxin-like"/>
    <property type="match status" value="1"/>
</dbReference>
<keyword evidence="19" id="KW-1185">Reference proteome</keyword>
<dbReference type="NCBIfam" id="TIGR01959">
    <property type="entry name" value="nuoF_fam"/>
    <property type="match status" value="1"/>
</dbReference>
<dbReference type="InterPro" id="IPR037225">
    <property type="entry name" value="Nuo51_FMN-bd_sf"/>
</dbReference>
<dbReference type="Gene3D" id="3.40.30.10">
    <property type="entry name" value="Glutaredoxin"/>
    <property type="match status" value="1"/>
</dbReference>
<dbReference type="InterPro" id="IPR037207">
    <property type="entry name" value="Nuop51_4Fe4S-bd_sf"/>
</dbReference>
<comment type="similarity">
    <text evidence="4">Belongs to the complex I 24 kDa subunit family.</text>
</comment>
<dbReference type="GO" id="GO:0051537">
    <property type="term" value="F:2 iron, 2 sulfur cluster binding"/>
    <property type="evidence" value="ECO:0007669"/>
    <property type="project" value="UniProtKB-KW"/>
</dbReference>
<dbReference type="PROSITE" id="PS00645">
    <property type="entry name" value="COMPLEX1_51K_2"/>
    <property type="match status" value="1"/>
</dbReference>
<comment type="cofactor">
    <cofactor evidence="14">
        <name>[2Fe-2S] cluster</name>
        <dbReference type="ChEBI" id="CHEBI:190135"/>
    </cofactor>
</comment>
<dbReference type="GO" id="GO:0051539">
    <property type="term" value="F:4 iron, 4 sulfur cluster binding"/>
    <property type="evidence" value="ECO:0007669"/>
    <property type="project" value="UniProtKB-KW"/>
</dbReference>
<comment type="cofactor">
    <cofactor evidence="2">
        <name>[4Fe-4S] cluster</name>
        <dbReference type="ChEBI" id="CHEBI:49883"/>
    </cofactor>
</comment>
<dbReference type="GO" id="GO:0010181">
    <property type="term" value="F:FMN binding"/>
    <property type="evidence" value="ECO:0007669"/>
    <property type="project" value="InterPro"/>
</dbReference>
<dbReference type="InterPro" id="IPR041921">
    <property type="entry name" value="NuoE_N"/>
</dbReference>
<feature type="region of interest" description="Disordered" evidence="16">
    <location>
        <begin position="635"/>
        <end position="655"/>
    </location>
</feature>
<dbReference type="Pfam" id="PF01257">
    <property type="entry name" value="2Fe-2S_thioredx"/>
    <property type="match status" value="1"/>
</dbReference>
<keyword evidence="13" id="KW-0520">NAD</keyword>
<dbReference type="Gene3D" id="6.10.250.1450">
    <property type="match status" value="1"/>
</dbReference>
<keyword evidence="5" id="KW-0004">4Fe-4S</keyword>
<dbReference type="PANTHER" id="PTHR43578:SF3">
    <property type="entry name" value="NADH-QUINONE OXIDOREDUCTASE SUBUNIT F"/>
    <property type="match status" value="1"/>
</dbReference>
<comment type="similarity">
    <text evidence="3">Belongs to the complex I 51 kDa subunit family.</text>
</comment>
<evidence type="ECO:0000256" key="1">
    <source>
        <dbReference type="ARBA" id="ARBA00001917"/>
    </source>
</evidence>
<evidence type="ECO:0000256" key="2">
    <source>
        <dbReference type="ARBA" id="ARBA00001966"/>
    </source>
</evidence>
<dbReference type="InterPro" id="IPR042128">
    <property type="entry name" value="NuoE_dom"/>
</dbReference>
<keyword evidence="6" id="KW-0285">Flavoprotein</keyword>
<evidence type="ECO:0000256" key="14">
    <source>
        <dbReference type="ARBA" id="ARBA00034078"/>
    </source>
</evidence>
<comment type="catalytic activity">
    <reaction evidence="15">
        <text>a quinone + NADH + 5 H(+)(in) = a quinol + NAD(+) + 4 H(+)(out)</text>
        <dbReference type="Rhea" id="RHEA:57888"/>
        <dbReference type="ChEBI" id="CHEBI:15378"/>
        <dbReference type="ChEBI" id="CHEBI:24646"/>
        <dbReference type="ChEBI" id="CHEBI:57540"/>
        <dbReference type="ChEBI" id="CHEBI:57945"/>
        <dbReference type="ChEBI" id="CHEBI:132124"/>
    </reaction>
</comment>
<dbReference type="SUPFAM" id="SSF140490">
    <property type="entry name" value="Nqo1C-terminal domain-like"/>
    <property type="match status" value="1"/>
</dbReference>
<evidence type="ECO:0000256" key="13">
    <source>
        <dbReference type="ARBA" id="ARBA00023027"/>
    </source>
</evidence>
<dbReference type="SUPFAM" id="SSF142984">
    <property type="entry name" value="Nqo1 middle domain-like"/>
    <property type="match status" value="1"/>
</dbReference>
<dbReference type="InterPro" id="IPR054765">
    <property type="entry name" value="SLBB_dom"/>
</dbReference>
<dbReference type="Gene3D" id="3.40.50.11540">
    <property type="entry name" value="NADH-ubiquinone oxidoreductase 51kDa subunit"/>
    <property type="match status" value="1"/>
</dbReference>
<protein>
    <submittedName>
        <fullName evidence="18">NADH-quinone oxidoreductase, F subunit</fullName>
    </submittedName>
</protein>
<dbReference type="Pfam" id="PF01512">
    <property type="entry name" value="Complex1_51K"/>
    <property type="match status" value="1"/>
</dbReference>
<dbReference type="Gene3D" id="1.20.1440.230">
    <property type="entry name" value="NADH-ubiquinone oxidoreductase 51kDa subunit, iron-sulphur binding domain"/>
    <property type="match status" value="1"/>
</dbReference>
<evidence type="ECO:0000256" key="11">
    <source>
        <dbReference type="ARBA" id="ARBA00023004"/>
    </source>
</evidence>
<keyword evidence="10" id="KW-1278">Translocase</keyword>
<keyword evidence="8" id="KW-0001">2Fe-2S</keyword>
<keyword evidence="9" id="KW-0479">Metal-binding</keyword>
<dbReference type="Proteomes" id="UP000005824">
    <property type="component" value="Unassembled WGS sequence"/>
</dbReference>
<accession>B4CV14</accession>
<dbReference type="Gene3D" id="1.10.10.1590">
    <property type="entry name" value="NADH-quinone oxidoreductase subunit E"/>
    <property type="match status" value="1"/>
</dbReference>
<sequence length="655" mass="71731">MEVPSDLLAKIDEAITHYPASKRSASLPLLHLWQEHFGFISDEAISWIAQKLELQPINILELVTFYPMFRREPAGKRHIRVCRTLSCAMAGSYELKERIAAAAGIDLKKWAEEGAHHANAGHGNPIAVSPDGQYSIEFVECLASCGSAPVAMVDDNFKENVKLEDAAKLLKLQRSDATMPRVRPPHPREKRVVFKNIDREGWTNDLNCYLNDGGYKQLEQALKMKPEEIVDEVKKSGLRGRGGAGFPCGVKWGFIKRGGPKPTYLICNADESEPGTFKDRYIIHQDPHQLIEGMVISCFAVGANLAYIYIRGEFPEGAQILEKALAEARAKNFLGKNILGSGFDCEIYVHRGAGAYICGEETGLIESLEGKRAYPRIKPPYFPAVLGLYQCPTIVNNVETLCDVKHILAMGGGAGYAKLGKPNNTGTRILCVSGDVKKPGYYEVEVGSLTMGELINDVCGGLRDGRTLKAVIPGGSSAKVLKAGEKYKLKDKEITLEEIPMDFDTLAAAGSMAGSGGVIVMDDSRDMVETLNNINEFYAHESCGQCTPCREGALWMKKITDRIIEGGGTAKDPDVLKNVADNIAGKTICAFGEACSWPTQSFVLKFRDEFTAKAKKDIPPPMPPEYTPEQLVENEKIETLHDQRTGAPFAPAATK</sequence>
<proteinExistence type="inferred from homology"/>
<dbReference type="EMBL" id="ABVL01000001">
    <property type="protein sequence ID" value="EDY22402.1"/>
    <property type="molecule type" value="Genomic_DNA"/>
</dbReference>
<feature type="domain" description="NADH-ubiquinone oxidoreductase 51kDa subunit iron-sulphur binding" evidence="17">
    <location>
        <begin position="528"/>
        <end position="573"/>
    </location>
</feature>
<evidence type="ECO:0000256" key="4">
    <source>
        <dbReference type="ARBA" id="ARBA00010643"/>
    </source>
</evidence>
<dbReference type="Pfam" id="PF10589">
    <property type="entry name" value="NADH_4Fe-4S"/>
    <property type="match status" value="1"/>
</dbReference>
<dbReference type="InterPro" id="IPR019575">
    <property type="entry name" value="Nuop51_4Fe4S-bd"/>
</dbReference>
<evidence type="ECO:0000256" key="15">
    <source>
        <dbReference type="ARBA" id="ARBA00047712"/>
    </source>
</evidence>
<dbReference type="STRING" id="497964.CfE428DRAFT_0527"/>
<evidence type="ECO:0000256" key="9">
    <source>
        <dbReference type="ARBA" id="ARBA00022723"/>
    </source>
</evidence>
<dbReference type="FunCoup" id="B4CV14">
    <property type="interactions" value="426"/>
</dbReference>
<evidence type="ECO:0000256" key="16">
    <source>
        <dbReference type="SAM" id="MobiDB-lite"/>
    </source>
</evidence>
<gene>
    <name evidence="18" type="ORF">CfE428DRAFT_0527</name>
</gene>
<dbReference type="GO" id="GO:0046872">
    <property type="term" value="F:metal ion binding"/>
    <property type="evidence" value="ECO:0007669"/>
    <property type="project" value="UniProtKB-KW"/>
</dbReference>
<dbReference type="FunFam" id="1.20.1440.230:FF:000001">
    <property type="entry name" value="Mitochondrial NADH dehydrogenase flavoprotein 1"/>
    <property type="match status" value="1"/>
</dbReference>
<evidence type="ECO:0000256" key="3">
    <source>
        <dbReference type="ARBA" id="ARBA00007523"/>
    </source>
</evidence>
<organism evidence="18 19">
    <name type="scientific">Chthoniobacter flavus Ellin428</name>
    <dbReference type="NCBI Taxonomy" id="497964"/>
    <lineage>
        <taxon>Bacteria</taxon>
        <taxon>Pseudomonadati</taxon>
        <taxon>Verrucomicrobiota</taxon>
        <taxon>Spartobacteria</taxon>
        <taxon>Chthoniobacterales</taxon>
        <taxon>Chthoniobacteraceae</taxon>
        <taxon>Chthoniobacter</taxon>
    </lineage>
</organism>
<evidence type="ECO:0000256" key="5">
    <source>
        <dbReference type="ARBA" id="ARBA00022485"/>
    </source>
</evidence>
<dbReference type="FunFam" id="1.10.10.1590:FF:000001">
    <property type="entry name" value="NADH-quinone oxidoreductase subunit E"/>
    <property type="match status" value="1"/>
</dbReference>
<evidence type="ECO:0000313" key="18">
    <source>
        <dbReference type="EMBL" id="EDY22402.1"/>
    </source>
</evidence>
<dbReference type="SUPFAM" id="SSF142019">
    <property type="entry name" value="Nqo1 FMN-binding domain-like"/>
    <property type="match status" value="1"/>
</dbReference>
<evidence type="ECO:0000256" key="7">
    <source>
        <dbReference type="ARBA" id="ARBA00022643"/>
    </source>
</evidence>
<keyword evidence="11" id="KW-0408">Iron</keyword>
<evidence type="ECO:0000259" key="17">
    <source>
        <dbReference type="SMART" id="SM00928"/>
    </source>
</evidence>
<dbReference type="InParanoid" id="B4CV14"/>
<evidence type="ECO:0000256" key="6">
    <source>
        <dbReference type="ARBA" id="ARBA00022630"/>
    </source>
</evidence>
<name>B4CV14_9BACT</name>
<evidence type="ECO:0000256" key="10">
    <source>
        <dbReference type="ARBA" id="ARBA00022967"/>
    </source>
</evidence>
<dbReference type="FunFam" id="3.40.50.11540:FF:000001">
    <property type="entry name" value="NADH dehydrogenase [ubiquinone] flavoprotein 1, mitochondrial"/>
    <property type="match status" value="1"/>
</dbReference>
<dbReference type="PANTHER" id="PTHR43578">
    <property type="entry name" value="NADH-QUINONE OXIDOREDUCTASE SUBUNIT F"/>
    <property type="match status" value="1"/>
</dbReference>
<dbReference type="InterPro" id="IPR001949">
    <property type="entry name" value="NADH-UbQ_OxRdtase_51kDa_CS"/>
</dbReference>
<evidence type="ECO:0000313" key="19">
    <source>
        <dbReference type="Proteomes" id="UP000005824"/>
    </source>
</evidence>
<keyword evidence="12" id="KW-0411">Iron-sulfur</keyword>
<dbReference type="InterPro" id="IPR011537">
    <property type="entry name" value="NADH-UbQ_OxRdtase_suF"/>
</dbReference>
<dbReference type="NCBIfam" id="NF010120">
    <property type="entry name" value="PRK13596.1"/>
    <property type="match status" value="1"/>
</dbReference>
<dbReference type="GO" id="GO:0051287">
    <property type="term" value="F:NAD binding"/>
    <property type="evidence" value="ECO:0007669"/>
    <property type="project" value="InterPro"/>
</dbReference>
<reference evidence="18 19" key="1">
    <citation type="journal article" date="2011" name="J. Bacteriol.">
        <title>Genome sequence of Chthoniobacter flavus Ellin428, an aerobic heterotrophic soil bacterium.</title>
        <authorList>
            <person name="Kant R."/>
            <person name="van Passel M.W."/>
            <person name="Palva A."/>
            <person name="Lucas S."/>
            <person name="Lapidus A."/>
            <person name="Glavina Del Rio T."/>
            <person name="Dalin E."/>
            <person name="Tice H."/>
            <person name="Bruce D."/>
            <person name="Goodwin L."/>
            <person name="Pitluck S."/>
            <person name="Larimer F.W."/>
            <person name="Land M.L."/>
            <person name="Hauser L."/>
            <person name="Sangwan P."/>
            <person name="de Vos W.M."/>
            <person name="Janssen P.H."/>
            <person name="Smidt H."/>
        </authorList>
    </citation>
    <scope>NUCLEOTIDE SEQUENCE [LARGE SCALE GENOMIC DNA]</scope>
    <source>
        <strain evidence="18 19">Ellin428</strain>
    </source>
</reference>
<dbReference type="Gene3D" id="3.10.20.600">
    <property type="match status" value="1"/>
</dbReference>
<keyword evidence="7" id="KW-0288">FMN</keyword>
<dbReference type="Pfam" id="PF22461">
    <property type="entry name" value="SLBB_2"/>
    <property type="match status" value="1"/>
</dbReference>
<dbReference type="eggNOG" id="COG1894">
    <property type="taxonomic scope" value="Bacteria"/>
</dbReference>